<feature type="region of interest" description="Disordered" evidence="1">
    <location>
        <begin position="62"/>
        <end position="93"/>
    </location>
</feature>
<accession>A0A7W9JHV9</accession>
<proteinExistence type="predicted"/>
<protein>
    <submittedName>
        <fullName evidence="2">Uncharacterized protein</fullName>
    </submittedName>
</protein>
<dbReference type="EMBL" id="JACHMW010000001">
    <property type="protein sequence ID" value="MBB5847796.1"/>
    <property type="molecule type" value="Genomic_DNA"/>
</dbReference>
<gene>
    <name evidence="2" type="ORF">HDA33_000360</name>
</gene>
<dbReference type="RefSeq" id="WP_184170305.1">
    <property type="nucleotide sequence ID" value="NZ_BAABAG010000010.1"/>
</dbReference>
<sequence>MGNTLDFLRGVDRLHAFYTENVRMLAHAYDLTDEEASQLLSNTGFNNVAVAILREPRVDLMASATGVPQDERHDAGPAPTEDDATDPDGDRPD</sequence>
<name>A0A7W9JHV9_9MICC</name>
<organism evidence="2 3">
    <name type="scientific">Micrococcus endophyticus</name>
    <dbReference type="NCBI Taxonomy" id="455343"/>
    <lineage>
        <taxon>Bacteria</taxon>
        <taxon>Bacillati</taxon>
        <taxon>Actinomycetota</taxon>
        <taxon>Actinomycetes</taxon>
        <taxon>Micrococcales</taxon>
        <taxon>Micrococcaceae</taxon>
        <taxon>Micrococcus</taxon>
    </lineage>
</organism>
<keyword evidence="3" id="KW-1185">Reference proteome</keyword>
<dbReference type="Proteomes" id="UP000567246">
    <property type="component" value="Unassembled WGS sequence"/>
</dbReference>
<comment type="caution">
    <text evidence="2">The sequence shown here is derived from an EMBL/GenBank/DDBJ whole genome shotgun (WGS) entry which is preliminary data.</text>
</comment>
<dbReference type="AlphaFoldDB" id="A0A7W9JHV9"/>
<evidence type="ECO:0000256" key="1">
    <source>
        <dbReference type="SAM" id="MobiDB-lite"/>
    </source>
</evidence>
<evidence type="ECO:0000313" key="3">
    <source>
        <dbReference type="Proteomes" id="UP000567246"/>
    </source>
</evidence>
<reference evidence="2 3" key="1">
    <citation type="submission" date="2020-08" db="EMBL/GenBank/DDBJ databases">
        <title>Sequencing the genomes of 1000 actinobacteria strains.</title>
        <authorList>
            <person name="Klenk H.-P."/>
        </authorList>
    </citation>
    <scope>NUCLEOTIDE SEQUENCE [LARGE SCALE GENOMIC DNA]</scope>
    <source>
        <strain evidence="2 3">DSM 17945</strain>
    </source>
</reference>
<evidence type="ECO:0000313" key="2">
    <source>
        <dbReference type="EMBL" id="MBB5847796.1"/>
    </source>
</evidence>